<evidence type="ECO:0000313" key="10">
    <source>
        <dbReference type="Proteomes" id="UP000030640"/>
    </source>
</evidence>
<dbReference type="GO" id="GO:0007200">
    <property type="term" value="P:phospholipase C-activating G protein-coupled receptor signaling pathway"/>
    <property type="evidence" value="ECO:0007669"/>
    <property type="project" value="InterPro"/>
</dbReference>
<feature type="region of interest" description="Disordered" evidence="7">
    <location>
        <begin position="55"/>
        <end position="150"/>
    </location>
</feature>
<sequence>MKYIFLFVNPTSGGNRASMFIDFGVNDIVFHKPHKCHFSIYNILEGEPGKKPGFLHLSSVTNSPRQDEIKSESVTPNSRGLVSKSTLSVEGKSGSPNRNPSHNSSENGTNEPSNSTGSGGKTKGEDHHLSGTKKGKNSQKTGSDDSEGTAGEDENIFAYVLVAGGDGTLNWFLKEAEQYDIKDDKIAVGVIPFGTGNDFAKAFGWKKMDGFFNYTYLFDILKKIVDQTFKSKIDKHDYWNVHVVLKENGYFNKISSSTKKKETLTENEQNVKVLKMCMSNYFSIGIDSRIGRGFERHRQKSAFVNKLIYVVEGFKKIIFKKNIPVNLIIDKMVTGKNYDDVIFTTNRNDSTALPAPLLKKAMSIICVNIPSYSSGNDIWNYTHKIGLKLPKDLPSEEKTVYRDLKKSKQEVGDGVLEFVIYQSGVDLGLEFTLRGRAFRVHQGVGPWKILFKEQVCNVYFQVDGEYYLMSYPDSLSIEHYKKINVLKNMGHAKKMQITMWANRIKLTVGYYRKGVTLNRIMYAIRSIHSEVEKFEKMSRNLIQCIEKYKKEKQICISSYKNYKQEIKECARSLFTDDILASLKKKDFKILLTYSILLSRRVPLKREALKMVVLSYVQLLNTEQKKEGRSQVTNQHNDVDTSLLLTLKYLLHLNVDHDKVIYNYIYSELNNLIDEYTLEELVETVKLISSFKDKKWINQKVFSRCINEIVKRSNQMEEDTSNYLVTIIKSCSRLNCEIADIHMLLERLRDNYQKKEKKNLHTVIKVLYNLFLCNYQSYKNVNQLIEFVKSELMGIRKEEEYPTYKKYTYNNNVVLDTNHDLDGQASGNNSSNAAICNDNIRNIHQIYFNTKENSQMYAAPSAPIASVSLYRLKFVDLIIRSDNFLYNTVYSPNSHFFDFVKQLRVEGKDPRETIFTKQATFFVKESGFKLARKFVHIYPIVHLPEFQNTYVEFVHNRSINRKMKDNPHKFHRHHLTYRIRNLKFLGWNPILLYEHEWKKLRYLTTNIKKIY</sequence>
<comment type="similarity">
    <text evidence="1 6">Belongs to the eukaryotic diacylglycerol kinase family.</text>
</comment>
<feature type="compositionally biased region" description="Polar residues" evidence="7">
    <location>
        <begin position="72"/>
        <end position="114"/>
    </location>
</feature>
<dbReference type="OrthoDB" id="242257at2759"/>
<feature type="domain" description="DAGKc" evidence="8">
    <location>
        <begin position="160"/>
        <end position="248"/>
    </location>
</feature>
<dbReference type="InterPro" id="IPR001206">
    <property type="entry name" value="Diacylglycerol_kinase_cat_dom"/>
</dbReference>
<dbReference type="PROSITE" id="PS50146">
    <property type="entry name" value="DAGK"/>
    <property type="match status" value="1"/>
</dbReference>
<name>W7ABZ2_9APIC</name>
<dbReference type="GeneID" id="20035342"/>
<dbReference type="VEuPathDB" id="PlasmoDB:C922_00068"/>
<dbReference type="SUPFAM" id="SSF111331">
    <property type="entry name" value="NAD kinase/diacylglycerol kinase-like"/>
    <property type="match status" value="1"/>
</dbReference>
<dbReference type="RefSeq" id="XP_008813907.1">
    <property type="nucleotide sequence ID" value="XM_008815685.1"/>
</dbReference>
<dbReference type="Pfam" id="PF00609">
    <property type="entry name" value="DAGK_acc"/>
    <property type="match status" value="1"/>
</dbReference>
<evidence type="ECO:0000256" key="6">
    <source>
        <dbReference type="RuleBase" id="RU361128"/>
    </source>
</evidence>
<dbReference type="SMART" id="SM00046">
    <property type="entry name" value="DAGKc"/>
    <property type="match status" value="1"/>
</dbReference>
<evidence type="ECO:0000256" key="3">
    <source>
        <dbReference type="ARBA" id="ARBA00022741"/>
    </source>
</evidence>
<dbReference type="GO" id="GO:0005524">
    <property type="term" value="F:ATP binding"/>
    <property type="evidence" value="ECO:0007669"/>
    <property type="project" value="UniProtKB-KW"/>
</dbReference>
<gene>
    <name evidence="9" type="ORF">C922_00068</name>
</gene>
<organism evidence="9 10">
    <name type="scientific">Plasmodium inui San Antonio 1</name>
    <dbReference type="NCBI Taxonomy" id="1237626"/>
    <lineage>
        <taxon>Eukaryota</taxon>
        <taxon>Sar</taxon>
        <taxon>Alveolata</taxon>
        <taxon>Apicomplexa</taxon>
        <taxon>Aconoidasida</taxon>
        <taxon>Haemosporida</taxon>
        <taxon>Plasmodiidae</taxon>
        <taxon>Plasmodium</taxon>
        <taxon>Plasmodium (Plasmodium)</taxon>
    </lineage>
</organism>
<dbReference type="Proteomes" id="UP000030640">
    <property type="component" value="Unassembled WGS sequence"/>
</dbReference>
<dbReference type="PANTHER" id="PTHR11255">
    <property type="entry name" value="DIACYLGLYCEROL KINASE"/>
    <property type="match status" value="1"/>
</dbReference>
<keyword evidence="4 6" id="KW-0418">Kinase</keyword>
<dbReference type="EMBL" id="KI965460">
    <property type="protein sequence ID" value="EUD69205.1"/>
    <property type="molecule type" value="Genomic_DNA"/>
</dbReference>
<dbReference type="GO" id="GO:0016020">
    <property type="term" value="C:membrane"/>
    <property type="evidence" value="ECO:0007669"/>
    <property type="project" value="TreeGrafter"/>
</dbReference>
<dbReference type="Gene3D" id="2.60.200.40">
    <property type="match status" value="1"/>
</dbReference>
<dbReference type="AlphaFoldDB" id="W7ABZ2"/>
<comment type="catalytic activity">
    <reaction evidence="6">
        <text>a 1,2-diacyl-sn-glycerol + ATP = a 1,2-diacyl-sn-glycero-3-phosphate + ADP + H(+)</text>
        <dbReference type="Rhea" id="RHEA:10272"/>
        <dbReference type="ChEBI" id="CHEBI:15378"/>
        <dbReference type="ChEBI" id="CHEBI:17815"/>
        <dbReference type="ChEBI" id="CHEBI:30616"/>
        <dbReference type="ChEBI" id="CHEBI:58608"/>
        <dbReference type="ChEBI" id="CHEBI:456216"/>
        <dbReference type="EC" id="2.7.1.107"/>
    </reaction>
</comment>
<dbReference type="InterPro" id="IPR000756">
    <property type="entry name" value="Diacylglycerol_kin_accessory"/>
</dbReference>
<proteinExistence type="inferred from homology"/>
<evidence type="ECO:0000256" key="5">
    <source>
        <dbReference type="ARBA" id="ARBA00022840"/>
    </source>
</evidence>
<keyword evidence="2 6" id="KW-0808">Transferase</keyword>
<evidence type="ECO:0000313" key="9">
    <source>
        <dbReference type="EMBL" id="EUD69205.1"/>
    </source>
</evidence>
<dbReference type="PANTHER" id="PTHR11255:SF121">
    <property type="entry name" value="DIACYLGLYCEROL KINASE (ATP)"/>
    <property type="match status" value="1"/>
</dbReference>
<evidence type="ECO:0000259" key="8">
    <source>
        <dbReference type="PROSITE" id="PS50146"/>
    </source>
</evidence>
<dbReference type="InterPro" id="IPR037607">
    <property type="entry name" value="DGK"/>
</dbReference>
<evidence type="ECO:0000256" key="1">
    <source>
        <dbReference type="ARBA" id="ARBA00009280"/>
    </source>
</evidence>
<accession>W7ABZ2</accession>
<dbReference type="GO" id="GO:0004143">
    <property type="term" value="F:ATP-dependent diacylglycerol kinase activity"/>
    <property type="evidence" value="ECO:0007669"/>
    <property type="project" value="UniProtKB-EC"/>
</dbReference>
<dbReference type="EC" id="2.7.1.107" evidence="6"/>
<reference evidence="9 10" key="1">
    <citation type="submission" date="2013-02" db="EMBL/GenBank/DDBJ databases">
        <title>The Genome Sequence of Plasmodium inui San Antonio 1.</title>
        <authorList>
            <consortium name="The Broad Institute Genome Sequencing Platform"/>
            <consortium name="The Broad Institute Genome Sequencing Center for Infectious Disease"/>
            <person name="Neafsey D."/>
            <person name="Cheeseman I."/>
            <person name="Volkman S."/>
            <person name="Adams J."/>
            <person name="Walker B."/>
            <person name="Young S.K."/>
            <person name="Zeng Q."/>
            <person name="Gargeya S."/>
            <person name="Fitzgerald M."/>
            <person name="Haas B."/>
            <person name="Abouelleil A."/>
            <person name="Alvarado L."/>
            <person name="Arachchi H.M."/>
            <person name="Berlin A.M."/>
            <person name="Chapman S.B."/>
            <person name="Dewar J."/>
            <person name="Goldberg J."/>
            <person name="Griggs A."/>
            <person name="Gujja S."/>
            <person name="Hansen M."/>
            <person name="Howarth C."/>
            <person name="Imamovic A."/>
            <person name="Larimer J."/>
            <person name="McCowan C."/>
            <person name="Murphy C."/>
            <person name="Neiman D."/>
            <person name="Pearson M."/>
            <person name="Priest M."/>
            <person name="Roberts A."/>
            <person name="Saif S."/>
            <person name="Shea T."/>
            <person name="Sisk P."/>
            <person name="Sykes S."/>
            <person name="Wortman J."/>
            <person name="Nusbaum C."/>
            <person name="Birren B."/>
        </authorList>
    </citation>
    <scope>NUCLEOTIDE SEQUENCE [LARGE SCALE GENOMIC DNA]</scope>
    <source>
        <strain evidence="9 10">San Antonio 1</strain>
    </source>
</reference>
<keyword evidence="10" id="KW-1185">Reference proteome</keyword>
<dbReference type="Pfam" id="PF00781">
    <property type="entry name" value="DAGK_cat"/>
    <property type="match status" value="1"/>
</dbReference>
<keyword evidence="3 6" id="KW-0547">Nucleotide-binding</keyword>
<dbReference type="Gene3D" id="3.40.50.10330">
    <property type="entry name" value="Probable inorganic polyphosphate/atp-NAD kinase, domain 1"/>
    <property type="match status" value="1"/>
</dbReference>
<evidence type="ECO:0000256" key="4">
    <source>
        <dbReference type="ARBA" id="ARBA00022777"/>
    </source>
</evidence>
<keyword evidence="5 6" id="KW-0067">ATP-binding</keyword>
<dbReference type="SMART" id="SM00045">
    <property type="entry name" value="DAGKa"/>
    <property type="match status" value="1"/>
</dbReference>
<dbReference type="InterPro" id="IPR016064">
    <property type="entry name" value="NAD/diacylglycerol_kinase_sf"/>
</dbReference>
<evidence type="ECO:0000256" key="2">
    <source>
        <dbReference type="ARBA" id="ARBA00022679"/>
    </source>
</evidence>
<evidence type="ECO:0000256" key="7">
    <source>
        <dbReference type="SAM" id="MobiDB-lite"/>
    </source>
</evidence>
<protein>
    <recommendedName>
        <fullName evidence="6">Diacylglycerol kinase</fullName>
        <shortName evidence="6">DAG kinase</shortName>
        <ecNumber evidence="6">2.7.1.107</ecNumber>
    </recommendedName>
</protein>
<dbReference type="InterPro" id="IPR017438">
    <property type="entry name" value="ATP-NAD_kinase_N"/>
</dbReference>